<evidence type="ECO:0000313" key="2">
    <source>
        <dbReference type="Proteomes" id="UP000268033"/>
    </source>
</evidence>
<proteinExistence type="predicted"/>
<comment type="caution">
    <text evidence="1">The sequence shown here is derived from an EMBL/GenBank/DDBJ whole genome shotgun (WGS) entry which is preliminary data.</text>
</comment>
<keyword evidence="2" id="KW-1185">Reference proteome</keyword>
<accession>A0A3N1PA28</accession>
<reference evidence="1 2" key="1">
    <citation type="submission" date="2018-11" db="EMBL/GenBank/DDBJ databases">
        <title>Genomic Encyclopedia of Type Strains, Phase IV (KMG-IV): sequencing the most valuable type-strain genomes for metagenomic binning, comparative biology and taxonomic classification.</title>
        <authorList>
            <person name="Goeker M."/>
        </authorList>
    </citation>
    <scope>NUCLEOTIDE SEQUENCE [LARGE SCALE GENOMIC DNA]</scope>
    <source>
        <strain evidence="1 2">DSM 21945</strain>
    </source>
</reference>
<dbReference type="AlphaFoldDB" id="A0A3N1PA28"/>
<organism evidence="1 2">
    <name type="scientific">Gallaecimonas pentaromativorans</name>
    <dbReference type="NCBI Taxonomy" id="584787"/>
    <lineage>
        <taxon>Bacteria</taxon>
        <taxon>Pseudomonadati</taxon>
        <taxon>Pseudomonadota</taxon>
        <taxon>Gammaproteobacteria</taxon>
        <taxon>Enterobacterales</taxon>
        <taxon>Gallaecimonadaceae</taxon>
        <taxon>Gallaecimonas</taxon>
    </lineage>
</organism>
<dbReference type="Proteomes" id="UP000268033">
    <property type="component" value="Unassembled WGS sequence"/>
</dbReference>
<protein>
    <submittedName>
        <fullName evidence="1">Uncharacterized protein</fullName>
    </submittedName>
</protein>
<evidence type="ECO:0000313" key="1">
    <source>
        <dbReference type="EMBL" id="ROQ28854.1"/>
    </source>
</evidence>
<name>A0A3N1PA28_9GAMM</name>
<dbReference type="EMBL" id="RJUL01000003">
    <property type="protein sequence ID" value="ROQ28854.1"/>
    <property type="molecule type" value="Genomic_DNA"/>
</dbReference>
<gene>
    <name evidence="1" type="ORF">EDC28_103451</name>
</gene>
<sequence>MKNIFKNNTRVLFSEKTNPMTKKSGLKITVDDVYNISAYFDSGSNVEQDFSDIQDEPNRSSNKRLRVIFSDDPNNDFDDIVVILLDYMTKLKDVVVYNPTQEKIVFDAREE</sequence>